<dbReference type="EC" id="1.1.99.29" evidence="5"/>
<evidence type="ECO:0000256" key="9">
    <source>
        <dbReference type="ARBA" id="ARBA00024699"/>
    </source>
</evidence>
<dbReference type="AlphaFoldDB" id="A0A8H6HXZ5"/>
<dbReference type="GO" id="GO:0005576">
    <property type="term" value="C:extracellular region"/>
    <property type="evidence" value="ECO:0007669"/>
    <property type="project" value="UniProtKB-SubCell"/>
</dbReference>
<keyword evidence="17" id="KW-0732">Signal</keyword>
<dbReference type="SUPFAM" id="SSF54373">
    <property type="entry name" value="FAD-linked reductases, C-terminal domain"/>
    <property type="match status" value="1"/>
</dbReference>
<evidence type="ECO:0000259" key="19">
    <source>
        <dbReference type="Pfam" id="PF05199"/>
    </source>
</evidence>
<comment type="cofactor">
    <cofactor evidence="1 16">
        <name>FAD</name>
        <dbReference type="ChEBI" id="CHEBI:57692"/>
    </cofactor>
</comment>
<feature type="chain" id="PRO_5034217516" description="pyranose dehydrogenase (acceptor)" evidence="17">
    <location>
        <begin position="21"/>
        <end position="593"/>
    </location>
</feature>
<evidence type="ECO:0000256" key="17">
    <source>
        <dbReference type="SAM" id="SignalP"/>
    </source>
</evidence>
<feature type="active site" description="Proton acceptor" evidence="15">
    <location>
        <position position="573"/>
    </location>
</feature>
<protein>
    <recommendedName>
        <fullName evidence="5">pyranose dehydrogenase (acceptor)</fullName>
        <ecNumber evidence="5">1.1.99.29</ecNumber>
    </recommendedName>
</protein>
<dbReference type="EMBL" id="JACGCI010000037">
    <property type="protein sequence ID" value="KAF6753893.1"/>
    <property type="molecule type" value="Genomic_DNA"/>
</dbReference>
<dbReference type="Proteomes" id="UP000521943">
    <property type="component" value="Unassembled WGS sequence"/>
</dbReference>
<keyword evidence="7" id="KW-0285">Flavoprotein</keyword>
<dbReference type="PIRSF" id="PIRSF000137">
    <property type="entry name" value="Alcohol_oxidase"/>
    <property type="match status" value="1"/>
</dbReference>
<comment type="catalytic activity">
    <reaction evidence="12">
        <text>pyranose + acceptor = pyranos-3-ulose + reduced acceptor.</text>
        <dbReference type="EC" id="1.1.99.29"/>
    </reaction>
</comment>
<dbReference type="Gene3D" id="3.30.560.10">
    <property type="entry name" value="Glucose Oxidase, domain 3"/>
    <property type="match status" value="1"/>
</dbReference>
<comment type="subunit">
    <text evidence="4">Monomer.</text>
</comment>
<evidence type="ECO:0000313" key="20">
    <source>
        <dbReference type="EMBL" id="KAF6753893.1"/>
    </source>
</evidence>
<feature type="domain" description="Glucose-methanol-choline oxidoreductase N-terminal" evidence="18">
    <location>
        <begin position="30"/>
        <end position="337"/>
    </location>
</feature>
<comment type="subcellular location">
    <subcellularLocation>
        <location evidence="2">Secreted</location>
    </subcellularLocation>
</comment>
<evidence type="ECO:0000256" key="3">
    <source>
        <dbReference type="ARBA" id="ARBA00010790"/>
    </source>
</evidence>
<evidence type="ECO:0000256" key="5">
    <source>
        <dbReference type="ARBA" id="ARBA00013177"/>
    </source>
</evidence>
<feature type="domain" description="Glucose-methanol-choline oxidoreductase C-terminal" evidence="19">
    <location>
        <begin position="447"/>
        <end position="582"/>
    </location>
</feature>
<evidence type="ECO:0000256" key="14">
    <source>
        <dbReference type="ARBA" id="ARBA00034059"/>
    </source>
</evidence>
<dbReference type="GO" id="GO:0033718">
    <property type="term" value="F:pyranose dehydrogenase (acceptor) activity"/>
    <property type="evidence" value="ECO:0007669"/>
    <property type="project" value="UniProtKB-EC"/>
</dbReference>
<evidence type="ECO:0000256" key="10">
    <source>
        <dbReference type="ARBA" id="ARBA00033986"/>
    </source>
</evidence>
<dbReference type="Pfam" id="PF00732">
    <property type="entry name" value="GMC_oxred_N"/>
    <property type="match status" value="1"/>
</dbReference>
<evidence type="ECO:0000256" key="13">
    <source>
        <dbReference type="ARBA" id="ARBA00034050"/>
    </source>
</evidence>
<keyword evidence="6" id="KW-0964">Secreted</keyword>
<evidence type="ECO:0000256" key="16">
    <source>
        <dbReference type="PIRSR" id="PIRSR000137-2"/>
    </source>
</evidence>
<comment type="caution">
    <text evidence="20">The sequence shown here is derived from an EMBL/GenBank/DDBJ whole genome shotgun (WGS) entry which is preliminary data.</text>
</comment>
<evidence type="ECO:0000256" key="1">
    <source>
        <dbReference type="ARBA" id="ARBA00001974"/>
    </source>
</evidence>
<reference evidence="20 21" key="1">
    <citation type="submission" date="2020-07" db="EMBL/GenBank/DDBJ databases">
        <title>Comparative genomics of pyrophilous fungi reveals a link between fire events and developmental genes.</title>
        <authorList>
            <consortium name="DOE Joint Genome Institute"/>
            <person name="Steindorff A.S."/>
            <person name="Carver A."/>
            <person name="Calhoun S."/>
            <person name="Stillman K."/>
            <person name="Liu H."/>
            <person name="Lipzen A."/>
            <person name="Pangilinan J."/>
            <person name="Labutti K."/>
            <person name="Bruns T.D."/>
            <person name="Grigoriev I.V."/>
        </authorList>
    </citation>
    <scope>NUCLEOTIDE SEQUENCE [LARGE SCALE GENOMIC DNA]</scope>
    <source>
        <strain evidence="20 21">CBS 144469</strain>
    </source>
</reference>
<feature type="signal peptide" evidence="17">
    <location>
        <begin position="1"/>
        <end position="20"/>
    </location>
</feature>
<evidence type="ECO:0000256" key="12">
    <source>
        <dbReference type="ARBA" id="ARBA00034029"/>
    </source>
</evidence>
<evidence type="ECO:0000256" key="15">
    <source>
        <dbReference type="PIRSR" id="PIRSR000137-1"/>
    </source>
</evidence>
<evidence type="ECO:0000256" key="2">
    <source>
        <dbReference type="ARBA" id="ARBA00004613"/>
    </source>
</evidence>
<comment type="catalytic activity">
    <reaction evidence="14">
        <text>a pyranoside + acceptor = a pyranosid-3,4-diulose + reduced acceptor.</text>
        <dbReference type="EC" id="1.1.99.29"/>
    </reaction>
</comment>
<comment type="catalytic activity">
    <reaction evidence="13">
        <text>a pyranoside + acceptor = a pyranosid-3-ulose + reduced acceptor.</text>
        <dbReference type="EC" id="1.1.99.29"/>
    </reaction>
</comment>
<dbReference type="InterPro" id="IPR036188">
    <property type="entry name" value="FAD/NAD-bd_sf"/>
</dbReference>
<evidence type="ECO:0000313" key="21">
    <source>
        <dbReference type="Proteomes" id="UP000521943"/>
    </source>
</evidence>
<dbReference type="GO" id="GO:0050660">
    <property type="term" value="F:flavin adenine dinucleotide binding"/>
    <property type="evidence" value="ECO:0007669"/>
    <property type="project" value="InterPro"/>
</dbReference>
<comment type="catalytic activity">
    <reaction evidence="11">
        <text>pyranose + acceptor = pyranos-2,3-diulose + reduced acceptor.</text>
        <dbReference type="EC" id="1.1.99.29"/>
    </reaction>
</comment>
<feature type="binding site" evidence="16">
    <location>
        <position position="109"/>
    </location>
    <ligand>
        <name>FAD</name>
        <dbReference type="ChEBI" id="CHEBI:57692"/>
    </ligand>
</feature>
<evidence type="ECO:0000256" key="7">
    <source>
        <dbReference type="ARBA" id="ARBA00022630"/>
    </source>
</evidence>
<dbReference type="InterPro" id="IPR000172">
    <property type="entry name" value="GMC_OxRdtase_N"/>
</dbReference>
<comment type="catalytic activity">
    <reaction evidence="10">
        <text>pyranose + acceptor = pyranos-2-ulose + reduced acceptor.</text>
        <dbReference type="EC" id="1.1.99.29"/>
    </reaction>
</comment>
<comment type="similarity">
    <text evidence="3">Belongs to the GMC oxidoreductase family.</text>
</comment>
<dbReference type="SUPFAM" id="SSF51905">
    <property type="entry name" value="FAD/NAD(P)-binding domain"/>
    <property type="match status" value="1"/>
</dbReference>
<evidence type="ECO:0000256" key="11">
    <source>
        <dbReference type="ARBA" id="ARBA00034010"/>
    </source>
</evidence>
<dbReference type="Gene3D" id="3.50.50.60">
    <property type="entry name" value="FAD/NAD(P)-binding domain"/>
    <property type="match status" value="1"/>
</dbReference>
<accession>A0A8H6HXZ5</accession>
<dbReference type="OrthoDB" id="269227at2759"/>
<keyword evidence="21" id="KW-1185">Reference proteome</keyword>
<dbReference type="PANTHER" id="PTHR11552">
    <property type="entry name" value="GLUCOSE-METHANOL-CHOLINE GMC OXIDOREDUCTASE"/>
    <property type="match status" value="1"/>
</dbReference>
<dbReference type="PANTHER" id="PTHR11552:SF147">
    <property type="entry name" value="CHOLINE DEHYDROGENASE, MITOCHONDRIAL"/>
    <property type="match status" value="1"/>
</dbReference>
<evidence type="ECO:0000256" key="6">
    <source>
        <dbReference type="ARBA" id="ARBA00022525"/>
    </source>
</evidence>
<sequence>MVSLSLRFCSLLALVPLAAVGSVIPRADTYDYIVVGGGSAGSIIASRLSENSSVSILVIEGGPSHEGEVDLTIPYVYPRTFRSRFDWNYTTVPQPNLGNRPGIYLRGHVLGGSSSINGMTLNRAPASDWDKIASYTGDSSFRWEAILPYIKKNEGFNRPPNTPEYANTYDPAVHGFNADKIGNTLVTDGNWISQPALQAATEVGINYVRDVNGGLPVGISWQQFSTKDGSRSSAATAYLNAGILSSRSNLKVLLNTFVTRLLPVSRTDLRFTTVEYKDASGNIVTVSARREVIISAGVMSTPIILMRSGLGPRAHLQANNITTILDIPAVGQNLQDRCGAAAVWRVNATDTDDDIDRDPAVFNRWLNQWNQDHTGRLTQMSYRQMIFGRVPNNASIFTGGFQDPSSGPTCPHYELYPANKWTSPTTPQPATGNFVSMNIFVSASNVRGTVTLDPTNPLTGNPVIDPKYLSSEWDRYVMRDAVRTSVRYFNAPAWKKWNATPVFDTAILNSDAALDAWISSSAFGGVHGVGTARMGPANSPAGQDVVAPNFKVKGVSGLRIADTSVFPFVINGHTMGATYAIAEKVSDLIKSGN</sequence>
<name>A0A8H6HXZ5_9AGAR</name>
<dbReference type="InterPro" id="IPR012132">
    <property type="entry name" value="GMC_OxRdtase"/>
</dbReference>
<proteinExistence type="inferred from homology"/>
<feature type="binding site" evidence="16">
    <location>
        <position position="258"/>
    </location>
    <ligand>
        <name>FAD</name>
        <dbReference type="ChEBI" id="CHEBI:57692"/>
    </ligand>
</feature>
<dbReference type="InterPro" id="IPR007867">
    <property type="entry name" value="GMC_OxRtase_C"/>
</dbReference>
<feature type="active site" description="Proton donor" evidence="15">
    <location>
        <position position="527"/>
    </location>
</feature>
<dbReference type="Pfam" id="PF05199">
    <property type="entry name" value="GMC_oxred_C"/>
    <property type="match status" value="1"/>
</dbReference>
<evidence type="ECO:0000259" key="18">
    <source>
        <dbReference type="Pfam" id="PF00732"/>
    </source>
</evidence>
<evidence type="ECO:0000256" key="4">
    <source>
        <dbReference type="ARBA" id="ARBA00011245"/>
    </source>
</evidence>
<comment type="function">
    <text evidence="9">Catalyzes the single-oxidation or sequential double oxidation reaction of carbohydrates primarily at carbon-2 and/or carbon-3 with the concomitant reduction of the flavin. The enzyme exhibits a broad sugar substrate specificity, oxidizing different aldopyranoses to the corresponding C-1, C-2, C-3 or C-1,2, C-2,3 and C-3,4 (di)dehydro sugars with substrate-specific regioselectivity. Accepts only a narrow range of electron acceptors such as substituted benzoquinones and complexed metal ions and reacts extremely slowly with O(2) as acceptor. May play a role in the natural recycling of plant matter by oxidizing all major monosaccharides in lignocellulose and by reducing quinone compounds or reactive radical species generated during lignin depolymerization.</text>
</comment>
<keyword evidence="8 16" id="KW-0274">FAD</keyword>
<gene>
    <name evidence="20" type="ORF">DFP72DRAFT_1010329</name>
</gene>
<evidence type="ECO:0000256" key="8">
    <source>
        <dbReference type="ARBA" id="ARBA00022827"/>
    </source>
</evidence>
<organism evidence="20 21">
    <name type="scientific">Ephemerocybe angulata</name>
    <dbReference type="NCBI Taxonomy" id="980116"/>
    <lineage>
        <taxon>Eukaryota</taxon>
        <taxon>Fungi</taxon>
        <taxon>Dikarya</taxon>
        <taxon>Basidiomycota</taxon>
        <taxon>Agaricomycotina</taxon>
        <taxon>Agaricomycetes</taxon>
        <taxon>Agaricomycetidae</taxon>
        <taxon>Agaricales</taxon>
        <taxon>Agaricineae</taxon>
        <taxon>Psathyrellaceae</taxon>
        <taxon>Ephemerocybe</taxon>
    </lineage>
</organism>